<dbReference type="Proteomes" id="UP000031512">
    <property type="component" value="Unassembled WGS sequence"/>
</dbReference>
<gene>
    <name evidence="2" type="ORF">BEWA_040330</name>
</gene>
<dbReference type="KEGG" id="beq:BEWA_040330"/>
<dbReference type="GeneID" id="15807443"/>
<dbReference type="AlphaFoldDB" id="L1LFG5"/>
<name>L1LFG5_THEEQ</name>
<comment type="caution">
    <text evidence="2">The sequence shown here is derived from an EMBL/GenBank/DDBJ whole genome shotgun (WGS) entry which is preliminary data.</text>
</comment>
<evidence type="ECO:0000313" key="3">
    <source>
        <dbReference type="Proteomes" id="UP000031512"/>
    </source>
</evidence>
<organism evidence="2 3">
    <name type="scientific">Theileria equi strain WA</name>
    <dbReference type="NCBI Taxonomy" id="1537102"/>
    <lineage>
        <taxon>Eukaryota</taxon>
        <taxon>Sar</taxon>
        <taxon>Alveolata</taxon>
        <taxon>Apicomplexa</taxon>
        <taxon>Aconoidasida</taxon>
        <taxon>Piroplasmida</taxon>
        <taxon>Theileriidae</taxon>
        <taxon>Theileria</taxon>
    </lineage>
</organism>
<proteinExistence type="predicted"/>
<reference evidence="2 3" key="1">
    <citation type="journal article" date="2012" name="BMC Genomics">
        <title>Comparative genomic analysis and phylogenetic position of Theileria equi.</title>
        <authorList>
            <person name="Kappmeyer L.S."/>
            <person name="Thiagarajan M."/>
            <person name="Herndon D.R."/>
            <person name="Ramsay J.D."/>
            <person name="Caler E."/>
            <person name="Djikeng A."/>
            <person name="Gillespie J.J."/>
            <person name="Lau A.O."/>
            <person name="Roalson E.H."/>
            <person name="Silva J.C."/>
            <person name="Silva M.G."/>
            <person name="Suarez C.E."/>
            <person name="Ueti M.W."/>
            <person name="Nene V.M."/>
            <person name="Mealey R.H."/>
            <person name="Knowles D.P."/>
            <person name="Brayton K.A."/>
        </authorList>
    </citation>
    <scope>NUCLEOTIDE SEQUENCE [LARGE SCALE GENOMIC DNA]</scope>
    <source>
        <strain evidence="2 3">WA</strain>
    </source>
</reference>
<accession>L1LFG5</accession>
<feature type="signal peptide" evidence="1">
    <location>
        <begin position="1"/>
        <end position="22"/>
    </location>
</feature>
<dbReference type="RefSeq" id="XP_004833447.1">
    <property type="nucleotide sequence ID" value="XM_004833390.1"/>
</dbReference>
<protein>
    <submittedName>
        <fullName evidence="2">Signal peptide containing protein</fullName>
    </submittedName>
</protein>
<keyword evidence="3" id="KW-1185">Reference proteome</keyword>
<feature type="chain" id="PRO_5003953245" evidence="1">
    <location>
        <begin position="23"/>
        <end position="268"/>
    </location>
</feature>
<dbReference type="EMBL" id="ACOU01000002">
    <property type="protein sequence ID" value="EKX73995.1"/>
    <property type="molecule type" value="Genomic_DNA"/>
</dbReference>
<sequence>MNCTLRLATLLTILFTVQGTLGDYGNLHFETEDIKPIIEIDDDIEEIEDDAPKTPIALDISREIPTMITTTNIPGTLYYIVEPEYYDTHRIGEVKDDGETLSQDHEMNIERIVSTYAKGDGTKLVRIKDFYPKDDGNLALELVELVKKPGSINYVPLVRHPVEVDVLTQESTSTVRVQGNLRSQKIYRVVAKMKDDAYIGVVKYGGEIVHEALSNDILARNVTFNVLKQPTILVKTYMKNGVCIHSKYQSSDYNRRFELVHEETRSYT</sequence>
<dbReference type="VEuPathDB" id="PiroplasmaDB:BEWA_040330"/>
<evidence type="ECO:0000256" key="1">
    <source>
        <dbReference type="SAM" id="SignalP"/>
    </source>
</evidence>
<keyword evidence="1" id="KW-0732">Signal</keyword>
<evidence type="ECO:0000313" key="2">
    <source>
        <dbReference type="EMBL" id="EKX73995.1"/>
    </source>
</evidence>